<dbReference type="Gene3D" id="3.80.10.10">
    <property type="entry name" value="Ribonuclease Inhibitor"/>
    <property type="match status" value="1"/>
</dbReference>
<dbReference type="InterPro" id="IPR050216">
    <property type="entry name" value="LRR_domain-containing"/>
</dbReference>
<sequence>MCVLYYYEYLLMEKLKEGLVLLEKPLTSETETNPNFENVVDGDKCPDKTQNSIKYLTMLIISVNSKECNKISSQLSYQRCKKNFGPGKSIIVYYKNDYKLEYKKISSDLWFLDMALEKHPWRLLAFLNSEMNNLGKPPLNAGTTFARYLQLNSIVEVYLDNIGSQTDKLVVLPPELFRCKSIKVLSLMNNCLTTLSADIGRMENLEHLVLTNNKLTVKSIPHTLRFCLKLTHLYLDKNHLDALPGMLLDMKQLLVVRRHGNSNYFKSTFIWYHTDVNDRVLKVSNEKCRKVQTIFQPETLEMLAIQSIIASKENFFRPGFLPEVMQEQISRLYMQFNVCGFCNTAKPKCEQGYKVFTFKYPYLGNTCVPFQHWTCSRECGEAIEVPARAAQKQAARRMDHEYQQYIASIQLKHRCLRADKSQCLIL</sequence>
<evidence type="ECO:0000256" key="2">
    <source>
        <dbReference type="ARBA" id="ARBA00022737"/>
    </source>
</evidence>
<name>A0A482XPK0_LAOST</name>
<dbReference type="GO" id="GO:0005737">
    <property type="term" value="C:cytoplasm"/>
    <property type="evidence" value="ECO:0007669"/>
    <property type="project" value="TreeGrafter"/>
</dbReference>
<proteinExistence type="predicted"/>
<evidence type="ECO:0000256" key="1">
    <source>
        <dbReference type="ARBA" id="ARBA00022614"/>
    </source>
</evidence>
<evidence type="ECO:0000313" key="4">
    <source>
        <dbReference type="Proteomes" id="UP000291343"/>
    </source>
</evidence>
<dbReference type="STRING" id="195883.A0A482XPK0"/>
<reference evidence="3 4" key="1">
    <citation type="journal article" date="2017" name="Gigascience">
        <title>Genome sequence of the small brown planthopper, Laodelphax striatellus.</title>
        <authorList>
            <person name="Zhu J."/>
            <person name="Jiang F."/>
            <person name="Wang X."/>
            <person name="Yang P."/>
            <person name="Bao Y."/>
            <person name="Zhao W."/>
            <person name="Wang W."/>
            <person name="Lu H."/>
            <person name="Wang Q."/>
            <person name="Cui N."/>
            <person name="Li J."/>
            <person name="Chen X."/>
            <person name="Luo L."/>
            <person name="Yu J."/>
            <person name="Kang L."/>
            <person name="Cui F."/>
        </authorList>
    </citation>
    <scope>NUCLEOTIDE SEQUENCE [LARGE SCALE GENOMIC DNA]</scope>
    <source>
        <strain evidence="3">Lst14</strain>
    </source>
</reference>
<dbReference type="EMBL" id="QKKF02004189">
    <property type="protein sequence ID" value="RZF47440.1"/>
    <property type="molecule type" value="Genomic_DNA"/>
</dbReference>
<dbReference type="Proteomes" id="UP000291343">
    <property type="component" value="Unassembled WGS sequence"/>
</dbReference>
<gene>
    <name evidence="3" type="ORF">LSTR_LSTR007367</name>
</gene>
<evidence type="ECO:0000313" key="3">
    <source>
        <dbReference type="EMBL" id="RZF47440.1"/>
    </source>
</evidence>
<dbReference type="SMR" id="A0A482XPK0"/>
<organism evidence="3 4">
    <name type="scientific">Laodelphax striatellus</name>
    <name type="common">Small brown planthopper</name>
    <name type="synonym">Delphax striatella</name>
    <dbReference type="NCBI Taxonomy" id="195883"/>
    <lineage>
        <taxon>Eukaryota</taxon>
        <taxon>Metazoa</taxon>
        <taxon>Ecdysozoa</taxon>
        <taxon>Arthropoda</taxon>
        <taxon>Hexapoda</taxon>
        <taxon>Insecta</taxon>
        <taxon>Pterygota</taxon>
        <taxon>Neoptera</taxon>
        <taxon>Paraneoptera</taxon>
        <taxon>Hemiptera</taxon>
        <taxon>Auchenorrhyncha</taxon>
        <taxon>Fulgoroidea</taxon>
        <taxon>Delphacidae</taxon>
        <taxon>Criomorphinae</taxon>
        <taxon>Laodelphax</taxon>
    </lineage>
</organism>
<dbReference type="PANTHER" id="PTHR48051:SF1">
    <property type="entry name" value="RAS SUPPRESSOR PROTEIN 1"/>
    <property type="match status" value="1"/>
</dbReference>
<dbReference type="PANTHER" id="PTHR48051">
    <property type="match status" value="1"/>
</dbReference>
<dbReference type="Pfam" id="PF13855">
    <property type="entry name" value="LRR_8"/>
    <property type="match status" value="1"/>
</dbReference>
<keyword evidence="2" id="KW-0677">Repeat</keyword>
<comment type="caution">
    <text evidence="3">The sequence shown here is derived from an EMBL/GenBank/DDBJ whole genome shotgun (WGS) entry which is preliminary data.</text>
</comment>
<dbReference type="SUPFAM" id="SSF52058">
    <property type="entry name" value="L domain-like"/>
    <property type="match status" value="1"/>
</dbReference>
<keyword evidence="1" id="KW-0433">Leucine-rich repeat</keyword>
<dbReference type="InterPro" id="IPR001611">
    <property type="entry name" value="Leu-rich_rpt"/>
</dbReference>
<dbReference type="InterPro" id="IPR032675">
    <property type="entry name" value="LRR_dom_sf"/>
</dbReference>
<dbReference type="InParanoid" id="A0A482XPK0"/>
<accession>A0A482XPK0</accession>
<dbReference type="OrthoDB" id="17912at2759"/>
<dbReference type="AlphaFoldDB" id="A0A482XPK0"/>
<protein>
    <submittedName>
        <fullName evidence="3">Uncharacterized protein</fullName>
    </submittedName>
</protein>
<keyword evidence="4" id="KW-1185">Reference proteome</keyword>